<evidence type="ECO:0000313" key="2">
    <source>
        <dbReference type="Proteomes" id="UP001341281"/>
    </source>
</evidence>
<keyword evidence="2" id="KW-1185">Reference proteome</keyword>
<dbReference type="EMBL" id="CP144748">
    <property type="protein sequence ID" value="WVZ72310.1"/>
    <property type="molecule type" value="Genomic_DNA"/>
</dbReference>
<dbReference type="AlphaFoldDB" id="A0AAQ3WST5"/>
<reference evidence="1 2" key="1">
    <citation type="submission" date="2024-02" db="EMBL/GenBank/DDBJ databases">
        <title>High-quality chromosome-scale genome assembly of Pensacola bahiagrass (Paspalum notatum Flugge var. saurae).</title>
        <authorList>
            <person name="Vega J.M."/>
            <person name="Podio M."/>
            <person name="Orjuela J."/>
            <person name="Siena L.A."/>
            <person name="Pessino S.C."/>
            <person name="Combes M.C."/>
            <person name="Mariac C."/>
            <person name="Albertini E."/>
            <person name="Pupilli F."/>
            <person name="Ortiz J.P.A."/>
            <person name="Leblanc O."/>
        </authorList>
    </citation>
    <scope>NUCLEOTIDE SEQUENCE [LARGE SCALE GENOMIC DNA]</scope>
    <source>
        <strain evidence="1">R1</strain>
        <tissue evidence="1">Leaf</tissue>
    </source>
</reference>
<name>A0AAQ3WST5_PASNO</name>
<organism evidence="1 2">
    <name type="scientific">Paspalum notatum var. saurae</name>
    <dbReference type="NCBI Taxonomy" id="547442"/>
    <lineage>
        <taxon>Eukaryota</taxon>
        <taxon>Viridiplantae</taxon>
        <taxon>Streptophyta</taxon>
        <taxon>Embryophyta</taxon>
        <taxon>Tracheophyta</taxon>
        <taxon>Spermatophyta</taxon>
        <taxon>Magnoliopsida</taxon>
        <taxon>Liliopsida</taxon>
        <taxon>Poales</taxon>
        <taxon>Poaceae</taxon>
        <taxon>PACMAD clade</taxon>
        <taxon>Panicoideae</taxon>
        <taxon>Andropogonodae</taxon>
        <taxon>Paspaleae</taxon>
        <taxon>Paspalinae</taxon>
        <taxon>Paspalum</taxon>
    </lineage>
</organism>
<accession>A0AAQ3WST5</accession>
<gene>
    <name evidence="1" type="ORF">U9M48_020793</name>
</gene>
<sequence length="160" mass="17483">MRYASLIERISTAASRIAIRSLGCCFEQDTASPITEATHPSLQLLTVAAHAGARSFSFASSCSQIAGSAISKALLGRAVSAYLWRSKESLNMSSVGLLPVNISSNSMPRLKDFRYAEISNPSTHVFCKEDVTWLEIAMDYWRLALIVKVVQSVHDIDSNV</sequence>
<proteinExistence type="predicted"/>
<evidence type="ECO:0000313" key="1">
    <source>
        <dbReference type="EMBL" id="WVZ72310.1"/>
    </source>
</evidence>
<protein>
    <submittedName>
        <fullName evidence="1">Uncharacterized protein</fullName>
    </submittedName>
</protein>
<dbReference type="Proteomes" id="UP001341281">
    <property type="component" value="Chromosome 04"/>
</dbReference>